<evidence type="ECO:0000313" key="2">
    <source>
        <dbReference type="Proteomes" id="UP000675880"/>
    </source>
</evidence>
<accession>A0ABN7M7I1</accession>
<dbReference type="Gene3D" id="1.10.1470.10">
    <property type="entry name" value="YjbJ"/>
    <property type="match status" value="1"/>
</dbReference>
<proteinExistence type="predicted"/>
<gene>
    <name evidence="1" type="ORF">NSPZN2_50281</name>
</gene>
<organism evidence="1 2">
    <name type="scientific">Nitrospira defluvii</name>
    <dbReference type="NCBI Taxonomy" id="330214"/>
    <lineage>
        <taxon>Bacteria</taxon>
        <taxon>Pseudomonadati</taxon>
        <taxon>Nitrospirota</taxon>
        <taxon>Nitrospiria</taxon>
        <taxon>Nitrospirales</taxon>
        <taxon>Nitrospiraceae</taxon>
        <taxon>Nitrospira</taxon>
    </lineage>
</organism>
<comment type="caution">
    <text evidence="1">The sequence shown here is derived from an EMBL/GenBank/DDBJ whole genome shotgun (WGS) entry which is preliminary data.</text>
</comment>
<dbReference type="SUPFAM" id="SSF69047">
    <property type="entry name" value="Hypothetical protein YjbJ"/>
    <property type="match status" value="1"/>
</dbReference>
<name>A0ABN7M7I1_9BACT</name>
<dbReference type="EMBL" id="CAJNBJ010000018">
    <property type="protein sequence ID" value="CAE6789626.1"/>
    <property type="molecule type" value="Genomic_DNA"/>
</dbReference>
<evidence type="ECO:0000313" key="1">
    <source>
        <dbReference type="EMBL" id="CAE6789626.1"/>
    </source>
</evidence>
<reference evidence="1 2" key="1">
    <citation type="submission" date="2021-02" db="EMBL/GenBank/DDBJ databases">
        <authorList>
            <person name="Han P."/>
        </authorList>
    </citation>
    <scope>NUCLEOTIDE SEQUENCE [LARGE SCALE GENOMIC DNA]</scope>
    <source>
        <strain evidence="1">Candidatus Nitrospira sp. ZN2</strain>
    </source>
</reference>
<keyword evidence="2" id="KW-1185">Reference proteome</keyword>
<sequence>MTQEQFQQFWLQLKAPLKARWGNITESDLGEIQGSLAKFGDVLQKRYGEGHKDEVSLWADRRHAHWSGNYIGYQDLKPTA</sequence>
<dbReference type="Proteomes" id="UP000675880">
    <property type="component" value="Unassembled WGS sequence"/>
</dbReference>
<dbReference type="RefSeq" id="WP_213043851.1">
    <property type="nucleotide sequence ID" value="NZ_CAJNBJ010000018.1"/>
</dbReference>
<protein>
    <submittedName>
        <fullName evidence="1">General stress protein CsbD</fullName>
    </submittedName>
</protein>
<dbReference type="InterPro" id="IPR036629">
    <property type="entry name" value="YjbJ_sf"/>
</dbReference>